<proteinExistence type="inferred from homology"/>
<evidence type="ECO:0000256" key="5">
    <source>
        <dbReference type="ARBA" id="ARBA00022701"/>
    </source>
</evidence>
<dbReference type="InterPro" id="IPR036322">
    <property type="entry name" value="WD40_repeat_dom_sf"/>
</dbReference>
<dbReference type="AlphaFoldDB" id="A0A2A4JLD2"/>
<dbReference type="GO" id="GO:0036158">
    <property type="term" value="P:outer dynein arm assembly"/>
    <property type="evidence" value="ECO:0007669"/>
    <property type="project" value="TreeGrafter"/>
</dbReference>
<dbReference type="InterPro" id="IPR015943">
    <property type="entry name" value="WD40/YVTN_repeat-like_dom_sf"/>
</dbReference>
<accession>A0A2A4JLD2</accession>
<evidence type="ECO:0000256" key="11">
    <source>
        <dbReference type="ARBA" id="ARBA00023273"/>
    </source>
</evidence>
<comment type="subcellular location">
    <subcellularLocation>
        <location evidence="1">Cytoplasm</location>
        <location evidence="1">Cytoskeleton</location>
        <location evidence="1">Cilium axoneme</location>
    </subcellularLocation>
</comment>
<name>A0A2A4JLD2_HELVI</name>
<keyword evidence="11" id="KW-0966">Cell projection</keyword>
<dbReference type="SMART" id="SM00320">
    <property type="entry name" value="WD40"/>
    <property type="match status" value="5"/>
</dbReference>
<evidence type="ECO:0000256" key="10">
    <source>
        <dbReference type="ARBA" id="ARBA00023212"/>
    </source>
</evidence>
<dbReference type="SUPFAM" id="SSF50978">
    <property type="entry name" value="WD40 repeat-like"/>
    <property type="match status" value="1"/>
</dbReference>
<dbReference type="GO" id="GO:0045503">
    <property type="term" value="F:dynein light chain binding"/>
    <property type="evidence" value="ECO:0007669"/>
    <property type="project" value="TreeGrafter"/>
</dbReference>
<dbReference type="GO" id="GO:0036157">
    <property type="term" value="C:outer dynein arm"/>
    <property type="evidence" value="ECO:0007669"/>
    <property type="project" value="TreeGrafter"/>
</dbReference>
<protein>
    <recommendedName>
        <fullName evidence="13">Dynein intermediate chain 3, ciliary</fullName>
    </recommendedName>
</protein>
<dbReference type="Gene3D" id="2.130.10.10">
    <property type="entry name" value="YVTN repeat-like/Quinoprotein amine dehydrogenase"/>
    <property type="match status" value="2"/>
</dbReference>
<reference evidence="12" key="1">
    <citation type="submission" date="2017-09" db="EMBL/GenBank/DDBJ databases">
        <title>Contemporary evolution of a Lepidopteran species, Heliothis virescens, in response to modern agricultural practices.</title>
        <authorList>
            <person name="Fritz M.L."/>
            <person name="Deyonke A.M."/>
            <person name="Papanicolaou A."/>
            <person name="Micinski S."/>
            <person name="Westbrook J."/>
            <person name="Gould F."/>
        </authorList>
    </citation>
    <scope>NUCLEOTIDE SEQUENCE [LARGE SCALE GENOMIC DNA]</scope>
    <source>
        <strain evidence="12">HvINT-</strain>
        <tissue evidence="12">Whole body</tissue>
    </source>
</reference>
<dbReference type="GO" id="GO:0003341">
    <property type="term" value="P:cilium movement"/>
    <property type="evidence" value="ECO:0007669"/>
    <property type="project" value="TreeGrafter"/>
</dbReference>
<dbReference type="PANTHER" id="PTHR12442">
    <property type="entry name" value="DYNEIN INTERMEDIATE CHAIN"/>
    <property type="match status" value="1"/>
</dbReference>
<keyword evidence="9" id="KW-0505">Motor protein</keyword>
<organism evidence="12">
    <name type="scientific">Heliothis virescens</name>
    <name type="common">Tobacco budworm moth</name>
    <dbReference type="NCBI Taxonomy" id="7102"/>
    <lineage>
        <taxon>Eukaryota</taxon>
        <taxon>Metazoa</taxon>
        <taxon>Ecdysozoa</taxon>
        <taxon>Arthropoda</taxon>
        <taxon>Hexapoda</taxon>
        <taxon>Insecta</taxon>
        <taxon>Pterygota</taxon>
        <taxon>Neoptera</taxon>
        <taxon>Endopterygota</taxon>
        <taxon>Lepidoptera</taxon>
        <taxon>Glossata</taxon>
        <taxon>Ditrysia</taxon>
        <taxon>Noctuoidea</taxon>
        <taxon>Noctuidae</taxon>
        <taxon>Heliothinae</taxon>
        <taxon>Heliothis</taxon>
    </lineage>
</organism>
<keyword evidence="5" id="KW-0493">Microtubule</keyword>
<evidence type="ECO:0000256" key="9">
    <source>
        <dbReference type="ARBA" id="ARBA00023175"/>
    </source>
</evidence>
<dbReference type="STRING" id="7102.A0A2A4JLD2"/>
<evidence type="ECO:0000313" key="12">
    <source>
        <dbReference type="EMBL" id="PCG72394.1"/>
    </source>
</evidence>
<evidence type="ECO:0000256" key="2">
    <source>
        <dbReference type="ARBA" id="ARBA00011059"/>
    </source>
</evidence>
<dbReference type="PANTHER" id="PTHR12442:SF7">
    <property type="entry name" value="DYNEIN AXONEMAL INTERMEDIATE CHAIN 2"/>
    <property type="match status" value="1"/>
</dbReference>
<dbReference type="InterPro" id="IPR001680">
    <property type="entry name" value="WD40_rpt"/>
</dbReference>
<gene>
    <name evidence="12" type="ORF">B5V51_862</name>
</gene>
<keyword evidence="7" id="KW-0243">Dynein</keyword>
<dbReference type="EMBL" id="NWSH01001148">
    <property type="protein sequence ID" value="PCG72394.1"/>
    <property type="molecule type" value="Genomic_DNA"/>
</dbReference>
<evidence type="ECO:0008006" key="13">
    <source>
        <dbReference type="Google" id="ProtNLM"/>
    </source>
</evidence>
<evidence type="ECO:0000256" key="8">
    <source>
        <dbReference type="ARBA" id="ARBA00023069"/>
    </source>
</evidence>
<keyword evidence="3" id="KW-0963">Cytoplasm</keyword>
<comment type="similarity">
    <text evidence="2">Belongs to the dynein intermediate chain family.</text>
</comment>
<dbReference type="Pfam" id="PF00400">
    <property type="entry name" value="WD40"/>
    <property type="match status" value="1"/>
</dbReference>
<keyword evidence="10" id="KW-0206">Cytoskeleton</keyword>
<dbReference type="InterPro" id="IPR050687">
    <property type="entry name" value="Dynein_IC"/>
</dbReference>
<evidence type="ECO:0000256" key="7">
    <source>
        <dbReference type="ARBA" id="ARBA00023017"/>
    </source>
</evidence>
<evidence type="ECO:0000256" key="4">
    <source>
        <dbReference type="ARBA" id="ARBA00022574"/>
    </source>
</evidence>
<keyword evidence="6" id="KW-0677">Repeat</keyword>
<evidence type="ECO:0000256" key="1">
    <source>
        <dbReference type="ARBA" id="ARBA00004430"/>
    </source>
</evidence>
<dbReference type="GO" id="GO:0045504">
    <property type="term" value="F:dynein heavy chain binding"/>
    <property type="evidence" value="ECO:0007669"/>
    <property type="project" value="TreeGrafter"/>
</dbReference>
<keyword evidence="4" id="KW-0853">WD repeat</keyword>
<keyword evidence="8" id="KW-0969">Cilium</keyword>
<evidence type="ECO:0000256" key="3">
    <source>
        <dbReference type="ARBA" id="ARBA00022490"/>
    </source>
</evidence>
<evidence type="ECO:0000256" key="6">
    <source>
        <dbReference type="ARBA" id="ARBA00022737"/>
    </source>
</evidence>
<comment type="caution">
    <text evidence="12">The sequence shown here is derived from an EMBL/GenBank/DDBJ whole genome shotgun (WGS) entry which is preliminary data.</text>
</comment>
<sequence>MERSVVYAYDLPRKNFGKQPLFTLTQEVMLDSMDPDKAEQRKYVLRNPISRECQMYLPKSEHTINTERVEMKSRSVDHSEGGWPKDVHYNIEEETIRYRRRIEREDTYIHAITTLAPKFLKFIKQNNAVEIYEQYFQGMEETLSSEKPTAKLNNLYRDAEQRPVAGLCWTIEDDPKLVVTYCSKVYPVKEPVNKTFHCFIWDLENPFTPHGEFLPPTACWDIACSPVNPAILVGGLDDGRVCVFDVRARAQPVSISPPHTANRDPITGILYIQSRLNNEFFISSSDGQCKWFDIRDLSEPMETLTMSVDVPRGEEPTCSNAEGISSIQFDRALPTRFLAGTETGLVLNINRKGKTPQDVISGIYKAHKGPVRAVHRSPGITKMFLTCGDWTVHVWSDDIRTSPIITGKMHRYQLMDAVWAPERISGFMTVSEDGEFCYYDLLRNYNEPVVCMSVSKNPLLKIVPHADGRLVVMGDREGTVYLVSLSRDLIMSDSKDKPLMLQNYDRECRREQILAARVKEIRLKLRDIAEEETKDIEEDPDEEALIKIAEEEYRKAVIDEIRREGGRKR</sequence>
<dbReference type="GO" id="GO:0005874">
    <property type="term" value="C:microtubule"/>
    <property type="evidence" value="ECO:0007669"/>
    <property type="project" value="UniProtKB-KW"/>
</dbReference>